<dbReference type="PRINTS" id="PR00038">
    <property type="entry name" value="HTHLUXR"/>
</dbReference>
<dbReference type="Proteomes" id="UP000239814">
    <property type="component" value="Chromosome"/>
</dbReference>
<dbReference type="KEGG" id="git:C6V83_12155"/>
<dbReference type="SUPFAM" id="SSF46894">
    <property type="entry name" value="C-terminal effector domain of the bipartite response regulators"/>
    <property type="match status" value="1"/>
</dbReference>
<organism evidence="5 6">
    <name type="scientific">Gordonia iterans</name>
    <dbReference type="NCBI Taxonomy" id="1004901"/>
    <lineage>
        <taxon>Bacteria</taxon>
        <taxon>Bacillati</taxon>
        <taxon>Actinomycetota</taxon>
        <taxon>Actinomycetes</taxon>
        <taxon>Mycobacteriales</taxon>
        <taxon>Gordoniaceae</taxon>
        <taxon>Gordonia</taxon>
    </lineage>
</organism>
<dbReference type="InterPro" id="IPR000792">
    <property type="entry name" value="Tscrpt_reg_LuxR_C"/>
</dbReference>
<dbReference type="CDD" id="cd06170">
    <property type="entry name" value="LuxR_C_like"/>
    <property type="match status" value="1"/>
</dbReference>
<evidence type="ECO:0000313" key="6">
    <source>
        <dbReference type="Proteomes" id="UP000239814"/>
    </source>
</evidence>
<protein>
    <recommendedName>
        <fullName evidence="4">HTH luxR-type domain-containing protein</fullName>
    </recommendedName>
</protein>
<dbReference type="OrthoDB" id="27092at2"/>
<keyword evidence="2" id="KW-0238">DNA-binding</keyword>
<dbReference type="InterPro" id="IPR036388">
    <property type="entry name" value="WH-like_DNA-bd_sf"/>
</dbReference>
<dbReference type="EMBL" id="CP027433">
    <property type="protein sequence ID" value="AVM02214.1"/>
    <property type="molecule type" value="Genomic_DNA"/>
</dbReference>
<keyword evidence="1" id="KW-0805">Transcription regulation</keyword>
<dbReference type="GO" id="GO:0003677">
    <property type="term" value="F:DNA binding"/>
    <property type="evidence" value="ECO:0007669"/>
    <property type="project" value="UniProtKB-KW"/>
</dbReference>
<dbReference type="SMART" id="SM00421">
    <property type="entry name" value="HTH_LUXR"/>
    <property type="match status" value="1"/>
</dbReference>
<evidence type="ECO:0000256" key="1">
    <source>
        <dbReference type="ARBA" id="ARBA00023015"/>
    </source>
</evidence>
<dbReference type="PROSITE" id="PS50043">
    <property type="entry name" value="HTH_LUXR_2"/>
    <property type="match status" value="1"/>
</dbReference>
<feature type="domain" description="HTH luxR-type" evidence="4">
    <location>
        <begin position="31"/>
        <end position="96"/>
    </location>
</feature>
<accession>A0A2S0KKJ9</accession>
<dbReference type="PROSITE" id="PS00622">
    <property type="entry name" value="HTH_LUXR_1"/>
    <property type="match status" value="1"/>
</dbReference>
<dbReference type="Pfam" id="PF00196">
    <property type="entry name" value="GerE"/>
    <property type="match status" value="1"/>
</dbReference>
<name>A0A2S0KKJ9_9ACTN</name>
<dbReference type="GO" id="GO:0006355">
    <property type="term" value="P:regulation of DNA-templated transcription"/>
    <property type="evidence" value="ECO:0007669"/>
    <property type="project" value="InterPro"/>
</dbReference>
<dbReference type="InterPro" id="IPR016032">
    <property type="entry name" value="Sig_transdc_resp-reg_C-effctor"/>
</dbReference>
<gene>
    <name evidence="5" type="ORF">C6V83_12155</name>
</gene>
<evidence type="ECO:0000256" key="2">
    <source>
        <dbReference type="ARBA" id="ARBA00023125"/>
    </source>
</evidence>
<keyword evidence="3" id="KW-0804">Transcription</keyword>
<dbReference type="PANTHER" id="PTHR44688">
    <property type="entry name" value="DNA-BINDING TRANSCRIPTIONAL ACTIVATOR DEVR_DOSR"/>
    <property type="match status" value="1"/>
</dbReference>
<dbReference type="PANTHER" id="PTHR44688:SF16">
    <property type="entry name" value="DNA-BINDING TRANSCRIPTIONAL ACTIVATOR DEVR_DOSR"/>
    <property type="match status" value="1"/>
</dbReference>
<dbReference type="Gene3D" id="1.10.10.10">
    <property type="entry name" value="Winged helix-like DNA-binding domain superfamily/Winged helix DNA-binding domain"/>
    <property type="match status" value="1"/>
</dbReference>
<proteinExistence type="predicted"/>
<evidence type="ECO:0000313" key="5">
    <source>
        <dbReference type="EMBL" id="AVM02214.1"/>
    </source>
</evidence>
<evidence type="ECO:0000256" key="3">
    <source>
        <dbReference type="ARBA" id="ARBA00023163"/>
    </source>
</evidence>
<sequence length="107" mass="11693">MARLRVREGTGRWWSLEARSTRDAVIVRLTPRVVPDGLTARELDVVGLVSRGWSNERIAGVLAVTPRTVRAHVESALAKTRADNRTALTRLACARDLDTLTAFAASA</sequence>
<evidence type="ECO:0000259" key="4">
    <source>
        <dbReference type="PROSITE" id="PS50043"/>
    </source>
</evidence>
<keyword evidence="6" id="KW-1185">Reference proteome</keyword>
<dbReference type="AlphaFoldDB" id="A0A2S0KKJ9"/>
<reference evidence="5 6" key="1">
    <citation type="submission" date="2018-03" db="EMBL/GenBank/DDBJ databases">
        <title>Characteristics and genome of n-alkane degrading marine bacteria Gordonia iterans isolated from crude oil contaminated in Tae-an, South Korea.</title>
        <authorList>
            <person name="Lee S.-S."/>
            <person name="Kim H."/>
        </authorList>
    </citation>
    <scope>NUCLEOTIDE SEQUENCE [LARGE SCALE GENOMIC DNA]</scope>
    <source>
        <strain evidence="5 6">Co17</strain>
    </source>
</reference>